<dbReference type="EMBL" id="MU003774">
    <property type="protein sequence ID" value="KAF2723967.1"/>
    <property type="molecule type" value="Genomic_DNA"/>
</dbReference>
<dbReference type="GO" id="GO:0006139">
    <property type="term" value="P:nucleobase-containing compound metabolic process"/>
    <property type="evidence" value="ECO:0007669"/>
    <property type="project" value="InterPro"/>
</dbReference>
<organism evidence="5 6">
    <name type="scientific">Polychaeton citri CBS 116435</name>
    <dbReference type="NCBI Taxonomy" id="1314669"/>
    <lineage>
        <taxon>Eukaryota</taxon>
        <taxon>Fungi</taxon>
        <taxon>Dikarya</taxon>
        <taxon>Ascomycota</taxon>
        <taxon>Pezizomycotina</taxon>
        <taxon>Dothideomycetes</taxon>
        <taxon>Dothideomycetidae</taxon>
        <taxon>Capnodiales</taxon>
        <taxon>Capnodiaceae</taxon>
        <taxon>Polychaeton</taxon>
    </lineage>
</organism>
<protein>
    <submittedName>
        <fullName evidence="5">P-loop containing nucleoside triphosphate hydrolase protein</fullName>
    </submittedName>
</protein>
<evidence type="ECO:0000313" key="6">
    <source>
        <dbReference type="Proteomes" id="UP000799441"/>
    </source>
</evidence>
<sequence>MSTPSPDGSRPAIVIIVGPPGSGKGSLCKALVEKNSRFEHLSVGDYLREICQHDELPENMIQDHRAKDFNIKNLKSYISQQEQLPEFIMKDIIGYVLKRDGWIIDSSPQPKASAESQSSVPRVRDQRILLLDGYPRTIEGVRGFAAFGKPIKVLSLHCGKDVCEERFVSRKRSKDDDTARFSKRFSGFDKEIGEIEGRYADIIELIDARQSKEDVLEHVVGLLAAIDGV</sequence>
<keyword evidence="6" id="KW-1185">Reference proteome</keyword>
<dbReference type="InterPro" id="IPR027417">
    <property type="entry name" value="P-loop_NTPase"/>
</dbReference>
<dbReference type="SUPFAM" id="SSF52540">
    <property type="entry name" value="P-loop containing nucleoside triphosphate hydrolases"/>
    <property type="match status" value="1"/>
</dbReference>
<reference evidence="5" key="1">
    <citation type="journal article" date="2020" name="Stud. Mycol.">
        <title>101 Dothideomycetes genomes: a test case for predicting lifestyles and emergence of pathogens.</title>
        <authorList>
            <person name="Haridas S."/>
            <person name="Albert R."/>
            <person name="Binder M."/>
            <person name="Bloem J."/>
            <person name="Labutti K."/>
            <person name="Salamov A."/>
            <person name="Andreopoulos B."/>
            <person name="Baker S."/>
            <person name="Barry K."/>
            <person name="Bills G."/>
            <person name="Bluhm B."/>
            <person name="Cannon C."/>
            <person name="Castanera R."/>
            <person name="Culley D."/>
            <person name="Daum C."/>
            <person name="Ezra D."/>
            <person name="Gonzalez J."/>
            <person name="Henrissat B."/>
            <person name="Kuo A."/>
            <person name="Liang C."/>
            <person name="Lipzen A."/>
            <person name="Lutzoni F."/>
            <person name="Magnuson J."/>
            <person name="Mondo S."/>
            <person name="Nolan M."/>
            <person name="Ohm R."/>
            <person name="Pangilinan J."/>
            <person name="Park H.-J."/>
            <person name="Ramirez L."/>
            <person name="Alfaro M."/>
            <person name="Sun H."/>
            <person name="Tritt A."/>
            <person name="Yoshinaga Y."/>
            <person name="Zwiers L.-H."/>
            <person name="Turgeon B."/>
            <person name="Goodwin S."/>
            <person name="Spatafora J."/>
            <person name="Crous P."/>
            <person name="Grigoriev I."/>
        </authorList>
    </citation>
    <scope>NUCLEOTIDE SEQUENCE</scope>
    <source>
        <strain evidence="5">CBS 116435</strain>
    </source>
</reference>
<evidence type="ECO:0000256" key="2">
    <source>
        <dbReference type="ARBA" id="ARBA00022741"/>
    </source>
</evidence>
<dbReference type="PRINTS" id="PR00094">
    <property type="entry name" value="ADENYLTKNASE"/>
</dbReference>
<accession>A0A9P4QFW6</accession>
<dbReference type="Pfam" id="PF13207">
    <property type="entry name" value="AAA_17"/>
    <property type="match status" value="1"/>
</dbReference>
<keyword evidence="2" id="KW-0547">Nucleotide-binding</keyword>
<gene>
    <name evidence="5" type="ORF">K431DRAFT_301476</name>
</gene>
<dbReference type="GO" id="GO:0016787">
    <property type="term" value="F:hydrolase activity"/>
    <property type="evidence" value="ECO:0007669"/>
    <property type="project" value="UniProtKB-KW"/>
</dbReference>
<dbReference type="AlphaFoldDB" id="A0A9P4QFW6"/>
<comment type="similarity">
    <text evidence="4">Belongs to the adenylate kinase family.</text>
</comment>
<comment type="caution">
    <text evidence="5">The sequence shown here is derived from an EMBL/GenBank/DDBJ whole genome shotgun (WGS) entry which is preliminary data.</text>
</comment>
<dbReference type="GO" id="GO:0005524">
    <property type="term" value="F:ATP binding"/>
    <property type="evidence" value="ECO:0007669"/>
    <property type="project" value="InterPro"/>
</dbReference>
<name>A0A9P4QFW6_9PEZI</name>
<dbReference type="PANTHER" id="PTHR23359">
    <property type="entry name" value="NUCLEOTIDE KINASE"/>
    <property type="match status" value="1"/>
</dbReference>
<proteinExistence type="inferred from homology"/>
<dbReference type="InterPro" id="IPR000850">
    <property type="entry name" value="Adenylat/UMP-CMP_kin"/>
</dbReference>
<dbReference type="Proteomes" id="UP000799441">
    <property type="component" value="Unassembled WGS sequence"/>
</dbReference>
<keyword evidence="5" id="KW-0378">Hydrolase</keyword>
<evidence type="ECO:0000313" key="5">
    <source>
        <dbReference type="EMBL" id="KAF2723967.1"/>
    </source>
</evidence>
<dbReference type="OrthoDB" id="442176at2759"/>
<dbReference type="Gene3D" id="3.40.50.300">
    <property type="entry name" value="P-loop containing nucleotide triphosphate hydrolases"/>
    <property type="match status" value="1"/>
</dbReference>
<keyword evidence="1 4" id="KW-0808">Transferase</keyword>
<evidence type="ECO:0000256" key="1">
    <source>
        <dbReference type="ARBA" id="ARBA00022679"/>
    </source>
</evidence>
<keyword evidence="3 4" id="KW-0418">Kinase</keyword>
<evidence type="ECO:0000256" key="4">
    <source>
        <dbReference type="RuleBase" id="RU003330"/>
    </source>
</evidence>
<dbReference type="GO" id="GO:0019205">
    <property type="term" value="F:nucleobase-containing compound kinase activity"/>
    <property type="evidence" value="ECO:0007669"/>
    <property type="project" value="InterPro"/>
</dbReference>
<evidence type="ECO:0000256" key="3">
    <source>
        <dbReference type="ARBA" id="ARBA00022777"/>
    </source>
</evidence>